<comment type="caution">
    <text evidence="2">The sequence shown here is derived from an EMBL/GenBank/DDBJ whole genome shotgun (WGS) entry which is preliminary data.</text>
</comment>
<proteinExistence type="predicted"/>
<evidence type="ECO:0000256" key="1">
    <source>
        <dbReference type="SAM" id="MobiDB-lite"/>
    </source>
</evidence>
<evidence type="ECO:0000313" key="3">
    <source>
        <dbReference type="Proteomes" id="UP000306272"/>
    </source>
</evidence>
<organism evidence="2 3">
    <name type="scientific">Pseudomonas jessenii</name>
    <dbReference type="NCBI Taxonomy" id="77298"/>
    <lineage>
        <taxon>Bacteria</taxon>
        <taxon>Pseudomonadati</taxon>
        <taxon>Pseudomonadota</taxon>
        <taxon>Gammaproteobacteria</taxon>
        <taxon>Pseudomonadales</taxon>
        <taxon>Pseudomonadaceae</taxon>
        <taxon>Pseudomonas</taxon>
    </lineage>
</organism>
<gene>
    <name evidence="2" type="ORF">FHG55_00230</name>
</gene>
<dbReference type="EMBL" id="VDDB01000002">
    <property type="protein sequence ID" value="TNC00281.1"/>
    <property type="molecule type" value="Genomic_DNA"/>
</dbReference>
<sequence length="59" mass="6162">MKCWQSASRAFATESDIGIHFPCGSGLARESGLSDTMTAPDTAPSRASPLPQGIALIVR</sequence>
<dbReference type="Proteomes" id="UP000306272">
    <property type="component" value="Unassembled WGS sequence"/>
</dbReference>
<dbReference type="AlphaFoldDB" id="A0A5C4L3X1"/>
<protein>
    <submittedName>
        <fullName evidence="2">Uncharacterized protein</fullName>
    </submittedName>
</protein>
<keyword evidence="3" id="KW-1185">Reference proteome</keyword>
<name>A0A5C4L3X1_PSEJE</name>
<reference evidence="2" key="1">
    <citation type="submission" date="2019-06" db="EMBL/GenBank/DDBJ databases">
        <title>Pseudomonas-derived Butenolides : (Bio)synthesis of Styrolides.</title>
        <authorList>
            <person name="Klapper M."/>
            <person name="Chowdhury S."/>
            <person name="Stallforth P."/>
        </authorList>
    </citation>
    <scope>NUCLEOTIDE SEQUENCE [LARGE SCALE GENOMIC DNA]</scope>
    <source>
        <strain evidence="2">EC-S101</strain>
    </source>
</reference>
<evidence type="ECO:0000313" key="2">
    <source>
        <dbReference type="EMBL" id="TNC00281.1"/>
    </source>
</evidence>
<accession>A0A5C4L3X1</accession>
<feature type="region of interest" description="Disordered" evidence="1">
    <location>
        <begin position="31"/>
        <end position="52"/>
    </location>
</feature>